<dbReference type="PROSITE" id="PS00070">
    <property type="entry name" value="ALDEHYDE_DEHYDR_CYS"/>
    <property type="match status" value="1"/>
</dbReference>
<dbReference type="EMBL" id="BSNG01000003">
    <property type="protein sequence ID" value="GLQ12060.1"/>
    <property type="molecule type" value="Genomic_DNA"/>
</dbReference>
<keyword evidence="6" id="KW-1185">Reference proteome</keyword>
<reference evidence="5" key="1">
    <citation type="journal article" date="2014" name="Int. J. Syst. Evol. Microbiol.">
        <title>Complete genome of a new Firmicutes species belonging to the dominant human colonic microbiota ('Ruminococcus bicirculans') reveals two chromosomes and a selective capacity to utilize plant glucans.</title>
        <authorList>
            <consortium name="NISC Comparative Sequencing Program"/>
            <person name="Wegmann U."/>
            <person name="Louis P."/>
            <person name="Goesmann A."/>
            <person name="Henrissat B."/>
            <person name="Duncan S.H."/>
            <person name="Flint H.J."/>
        </authorList>
    </citation>
    <scope>NUCLEOTIDE SEQUENCE</scope>
    <source>
        <strain evidence="5">NBRC 103855</strain>
    </source>
</reference>
<dbReference type="PROSITE" id="PS00687">
    <property type="entry name" value="ALDEHYDE_DEHYDR_GLU"/>
    <property type="match status" value="1"/>
</dbReference>
<evidence type="ECO:0000256" key="1">
    <source>
        <dbReference type="ARBA" id="ARBA00023002"/>
    </source>
</evidence>
<accession>A0ABQ5UIY2</accession>
<dbReference type="Gene3D" id="3.40.605.10">
    <property type="entry name" value="Aldehyde Dehydrogenase, Chain A, domain 1"/>
    <property type="match status" value="1"/>
</dbReference>
<sequence length="365" mass="38836">MLRLAGEVLPSVRPGVGVEITREPIGVIGIITPWNFPIAIPTWKIAPALAYGNTVVIKPADLVPGSTWAIVDILVRAGLPKGVLNLVMGKGSVVGQTMLESKDVHAISFTGSVGTGKRVAAASIEVGRKFQLEMGGKNPTIVLDDADLKVAVESVAQSAFFSTGQRCTAWSRVIVTEGIHDAFVEALAERTRNLRVGDALDKNTEIGPVVDPSQLKQDTDYIEIGKAEGAKLVAGGERVKAGTEGYFLQPTLFTEATNQMRISREEIFGPVASVIRVKDYEEALAKANDTEFGLSAGIVTTSLKYATHFKRNAEAGMVMVNVPTAGVVFHVPFGGRKGSSYGPREQGKYAAEFFTVVKTAYTAAG</sequence>
<dbReference type="InterPro" id="IPR016163">
    <property type="entry name" value="Ald_DH_C"/>
</dbReference>
<dbReference type="SUPFAM" id="SSF53720">
    <property type="entry name" value="ALDH-like"/>
    <property type="match status" value="1"/>
</dbReference>
<dbReference type="InterPro" id="IPR016160">
    <property type="entry name" value="Ald_DH_CS_CYS"/>
</dbReference>
<comment type="similarity">
    <text evidence="3">Belongs to the aldehyde dehydrogenase family.</text>
</comment>
<dbReference type="InterPro" id="IPR016161">
    <property type="entry name" value="Ald_DH/histidinol_DH"/>
</dbReference>
<gene>
    <name evidence="5" type="ORF">GCM10007913_39920</name>
</gene>
<evidence type="ECO:0000313" key="5">
    <source>
        <dbReference type="EMBL" id="GLQ12060.1"/>
    </source>
</evidence>
<evidence type="ECO:0000256" key="3">
    <source>
        <dbReference type="RuleBase" id="RU003345"/>
    </source>
</evidence>
<dbReference type="Gene3D" id="3.40.309.10">
    <property type="entry name" value="Aldehyde Dehydrogenase, Chain A, domain 2"/>
    <property type="match status" value="1"/>
</dbReference>
<feature type="active site" evidence="2">
    <location>
        <position position="133"/>
    </location>
</feature>
<evidence type="ECO:0000256" key="2">
    <source>
        <dbReference type="PROSITE-ProRule" id="PRU10007"/>
    </source>
</evidence>
<dbReference type="PANTHER" id="PTHR11699">
    <property type="entry name" value="ALDEHYDE DEHYDROGENASE-RELATED"/>
    <property type="match status" value="1"/>
</dbReference>
<protein>
    <submittedName>
        <fullName evidence="5">Aldehyde dehydrogenase</fullName>
    </submittedName>
</protein>
<comment type="caution">
    <text evidence="5">The sequence shown here is derived from an EMBL/GenBank/DDBJ whole genome shotgun (WGS) entry which is preliminary data.</text>
</comment>
<name>A0ABQ5UIY2_9HYPH</name>
<dbReference type="Proteomes" id="UP001161406">
    <property type="component" value="Unassembled WGS sequence"/>
</dbReference>
<dbReference type="InterPro" id="IPR015590">
    <property type="entry name" value="Aldehyde_DH_dom"/>
</dbReference>
<evidence type="ECO:0000259" key="4">
    <source>
        <dbReference type="Pfam" id="PF00171"/>
    </source>
</evidence>
<proteinExistence type="inferred from homology"/>
<feature type="domain" description="Aldehyde dehydrogenase" evidence="4">
    <location>
        <begin position="3"/>
        <end position="359"/>
    </location>
</feature>
<evidence type="ECO:0000313" key="6">
    <source>
        <dbReference type="Proteomes" id="UP001161406"/>
    </source>
</evidence>
<dbReference type="InterPro" id="IPR029510">
    <property type="entry name" value="Ald_DH_CS_GLU"/>
</dbReference>
<organism evidence="5 6">
    <name type="scientific">Devosia yakushimensis</name>
    <dbReference type="NCBI Taxonomy" id="470028"/>
    <lineage>
        <taxon>Bacteria</taxon>
        <taxon>Pseudomonadati</taxon>
        <taxon>Pseudomonadota</taxon>
        <taxon>Alphaproteobacteria</taxon>
        <taxon>Hyphomicrobiales</taxon>
        <taxon>Devosiaceae</taxon>
        <taxon>Devosia</taxon>
    </lineage>
</organism>
<dbReference type="Pfam" id="PF00171">
    <property type="entry name" value="Aldedh"/>
    <property type="match status" value="1"/>
</dbReference>
<dbReference type="InterPro" id="IPR016162">
    <property type="entry name" value="Ald_DH_N"/>
</dbReference>
<reference evidence="5" key="2">
    <citation type="submission" date="2023-01" db="EMBL/GenBank/DDBJ databases">
        <title>Draft genome sequence of Devosia yakushimensis strain NBRC 103855.</title>
        <authorList>
            <person name="Sun Q."/>
            <person name="Mori K."/>
        </authorList>
    </citation>
    <scope>NUCLEOTIDE SEQUENCE</scope>
    <source>
        <strain evidence="5">NBRC 103855</strain>
    </source>
</reference>
<keyword evidence="1 3" id="KW-0560">Oxidoreductase</keyword>